<dbReference type="HOGENOM" id="CLU_2948067_0_0_1"/>
<dbReference type="EMBL" id="KN831780">
    <property type="protein sequence ID" value="KIM41220.1"/>
    <property type="molecule type" value="Genomic_DNA"/>
</dbReference>
<reference evidence="2 3" key="1">
    <citation type="submission" date="2014-04" db="EMBL/GenBank/DDBJ databases">
        <authorList>
            <consortium name="DOE Joint Genome Institute"/>
            <person name="Kuo A."/>
            <person name="Gay G."/>
            <person name="Dore J."/>
            <person name="Kohler A."/>
            <person name="Nagy L.G."/>
            <person name="Floudas D."/>
            <person name="Copeland A."/>
            <person name="Barry K.W."/>
            <person name="Cichocki N."/>
            <person name="Veneault-Fourrey C."/>
            <person name="LaButti K."/>
            <person name="Lindquist E.A."/>
            <person name="Lipzen A."/>
            <person name="Lundell T."/>
            <person name="Morin E."/>
            <person name="Murat C."/>
            <person name="Sun H."/>
            <person name="Tunlid A."/>
            <person name="Henrissat B."/>
            <person name="Grigoriev I.V."/>
            <person name="Hibbett D.S."/>
            <person name="Martin F."/>
            <person name="Nordberg H.P."/>
            <person name="Cantor M.N."/>
            <person name="Hua S.X."/>
        </authorList>
    </citation>
    <scope>NUCLEOTIDE SEQUENCE [LARGE SCALE GENOMIC DNA]</scope>
    <source>
        <strain evidence="3">h7</strain>
    </source>
</reference>
<dbReference type="Proteomes" id="UP000053424">
    <property type="component" value="Unassembled WGS sequence"/>
</dbReference>
<evidence type="ECO:0000313" key="2">
    <source>
        <dbReference type="EMBL" id="KIM41220.1"/>
    </source>
</evidence>
<feature type="compositionally biased region" description="Polar residues" evidence="1">
    <location>
        <begin position="37"/>
        <end position="48"/>
    </location>
</feature>
<reference evidence="3" key="2">
    <citation type="submission" date="2015-01" db="EMBL/GenBank/DDBJ databases">
        <title>Evolutionary Origins and Diversification of the Mycorrhizal Mutualists.</title>
        <authorList>
            <consortium name="DOE Joint Genome Institute"/>
            <consortium name="Mycorrhizal Genomics Consortium"/>
            <person name="Kohler A."/>
            <person name="Kuo A."/>
            <person name="Nagy L.G."/>
            <person name="Floudas D."/>
            <person name="Copeland A."/>
            <person name="Barry K.W."/>
            <person name="Cichocki N."/>
            <person name="Veneault-Fourrey C."/>
            <person name="LaButti K."/>
            <person name="Lindquist E.A."/>
            <person name="Lipzen A."/>
            <person name="Lundell T."/>
            <person name="Morin E."/>
            <person name="Murat C."/>
            <person name="Riley R."/>
            <person name="Ohm R."/>
            <person name="Sun H."/>
            <person name="Tunlid A."/>
            <person name="Henrissat B."/>
            <person name="Grigoriev I.V."/>
            <person name="Hibbett D.S."/>
            <person name="Martin F."/>
        </authorList>
    </citation>
    <scope>NUCLEOTIDE SEQUENCE [LARGE SCALE GENOMIC DNA]</scope>
    <source>
        <strain evidence="3">h7</strain>
    </source>
</reference>
<protein>
    <submittedName>
        <fullName evidence="2">Uncharacterized protein</fullName>
    </submittedName>
</protein>
<sequence>MARCFCKFVRQSRAVIVRQPLDGGSNGGRMGDRGAEHTNSMLTHTQVKTAIDPAISPKIS</sequence>
<keyword evidence="3" id="KW-1185">Reference proteome</keyword>
<feature type="region of interest" description="Disordered" evidence="1">
    <location>
        <begin position="19"/>
        <end position="60"/>
    </location>
</feature>
<name>A0A0C3BXC6_HEBCY</name>
<proteinExistence type="predicted"/>
<organism evidence="2 3">
    <name type="scientific">Hebeloma cylindrosporum</name>
    <dbReference type="NCBI Taxonomy" id="76867"/>
    <lineage>
        <taxon>Eukaryota</taxon>
        <taxon>Fungi</taxon>
        <taxon>Dikarya</taxon>
        <taxon>Basidiomycota</taxon>
        <taxon>Agaricomycotina</taxon>
        <taxon>Agaricomycetes</taxon>
        <taxon>Agaricomycetidae</taxon>
        <taxon>Agaricales</taxon>
        <taxon>Agaricineae</taxon>
        <taxon>Hymenogastraceae</taxon>
        <taxon>Hebeloma</taxon>
    </lineage>
</organism>
<feature type="non-terminal residue" evidence="2">
    <location>
        <position position="60"/>
    </location>
</feature>
<evidence type="ECO:0000313" key="3">
    <source>
        <dbReference type="Proteomes" id="UP000053424"/>
    </source>
</evidence>
<dbReference type="AlphaFoldDB" id="A0A0C3BXC6"/>
<gene>
    <name evidence="2" type="ORF">M413DRAFT_445264</name>
</gene>
<evidence type="ECO:0000256" key="1">
    <source>
        <dbReference type="SAM" id="MobiDB-lite"/>
    </source>
</evidence>
<accession>A0A0C3BXC6</accession>